<sequence>MAFSNTIQAQPFTLASEPGERPLLGGLCIILLASLLLQRIGLHAGGFPLPVALVAAPVVILLQAFLGISKISLVRLILFTGIAVTTTISAAFADPKASLTSGLLYVGLYGFFIFCIPVDHTAHERFYRTIVRIICFFAIIGILQYFVQYLVKVPFLFSWAGLVPSGFLIEYNTLNELKQGSGIYKANGFFLLEASALSQLASRGLLIAIFLLKDLRYVPILLLGMIVTFSGTGILLFAIFGSVALGLMILEHPKYRKLLWILPILLPLFVIFAWDQLNLHIFLARVGEFSDSTSSGYARFTGNAVLFLLFSKVDTFHFLFGVGPSMSTYYMLQADAESFASGWIKLVTEYGVVGFFCFAAFFYTCAYQATRRHVLASAFLFHWLVLDGNLLVPQHLFTAYCLCAMVQYNPMAAFTARSRNPRFGLGLPGKDAGGA</sequence>
<feature type="transmembrane region" description="Helical" evidence="1">
    <location>
        <begin position="130"/>
        <end position="147"/>
    </location>
</feature>
<feature type="transmembrane region" description="Helical" evidence="1">
    <location>
        <begin position="350"/>
        <end position="367"/>
    </location>
</feature>
<organism evidence="2 3">
    <name type="scientific">Hartmannibacter diazotrophicus</name>
    <dbReference type="NCBI Taxonomy" id="1482074"/>
    <lineage>
        <taxon>Bacteria</taxon>
        <taxon>Pseudomonadati</taxon>
        <taxon>Pseudomonadota</taxon>
        <taxon>Alphaproteobacteria</taxon>
        <taxon>Hyphomicrobiales</taxon>
        <taxon>Pleomorphomonadaceae</taxon>
        <taxon>Hartmannibacter</taxon>
    </lineage>
</organism>
<dbReference type="AlphaFoldDB" id="A0A2C9DCY4"/>
<dbReference type="GO" id="GO:0016874">
    <property type="term" value="F:ligase activity"/>
    <property type="evidence" value="ECO:0007669"/>
    <property type="project" value="UniProtKB-KW"/>
</dbReference>
<feature type="transmembrane region" description="Helical" evidence="1">
    <location>
        <begin position="190"/>
        <end position="211"/>
    </location>
</feature>
<keyword evidence="2" id="KW-0436">Ligase</keyword>
<reference evidence="3" key="1">
    <citation type="submission" date="2017-09" db="EMBL/GenBank/DDBJ databases">
        <title>Genome sequence of Nannocystis excedens DSM 71.</title>
        <authorList>
            <person name="Blom J."/>
        </authorList>
    </citation>
    <scope>NUCLEOTIDE SEQUENCE [LARGE SCALE GENOMIC DNA]</scope>
    <source>
        <strain evidence="3">type strain: E19</strain>
    </source>
</reference>
<accession>A0A2C9DCY4</accession>
<feature type="transmembrane region" description="Helical" evidence="1">
    <location>
        <begin position="257"/>
        <end position="274"/>
    </location>
</feature>
<name>A0A2C9DCY4_9HYPH</name>
<feature type="transmembrane region" description="Helical" evidence="1">
    <location>
        <begin position="47"/>
        <end position="66"/>
    </location>
</feature>
<evidence type="ECO:0000313" key="3">
    <source>
        <dbReference type="Proteomes" id="UP000223606"/>
    </source>
</evidence>
<keyword evidence="1" id="KW-0472">Membrane</keyword>
<dbReference type="EMBL" id="LT960614">
    <property type="protein sequence ID" value="SON57988.1"/>
    <property type="molecule type" value="Genomic_DNA"/>
</dbReference>
<feature type="transmembrane region" description="Helical" evidence="1">
    <location>
        <begin position="73"/>
        <end position="93"/>
    </location>
</feature>
<keyword evidence="1" id="KW-1133">Transmembrane helix</keyword>
<protein>
    <submittedName>
        <fullName evidence="2">Lipid A core -O-antigen ligase</fullName>
    </submittedName>
</protein>
<proteinExistence type="predicted"/>
<feature type="transmembrane region" description="Helical" evidence="1">
    <location>
        <begin position="99"/>
        <end position="118"/>
    </location>
</feature>
<dbReference type="KEGG" id="hdi:HDIA_4447"/>
<gene>
    <name evidence="2" type="ORF">HDIA_4447</name>
</gene>
<evidence type="ECO:0000256" key="1">
    <source>
        <dbReference type="SAM" id="Phobius"/>
    </source>
</evidence>
<feature type="transmembrane region" description="Helical" evidence="1">
    <location>
        <begin position="217"/>
        <end position="250"/>
    </location>
</feature>
<keyword evidence="1" id="KW-0812">Transmembrane</keyword>
<evidence type="ECO:0000313" key="2">
    <source>
        <dbReference type="EMBL" id="SON57988.1"/>
    </source>
</evidence>
<dbReference type="Proteomes" id="UP000223606">
    <property type="component" value="Chromosome 1"/>
</dbReference>
<keyword evidence="3" id="KW-1185">Reference proteome</keyword>
<feature type="transmembrane region" description="Helical" evidence="1">
    <location>
        <begin position="23"/>
        <end position="41"/>
    </location>
</feature>
<dbReference type="RefSeq" id="WP_099558166.1">
    <property type="nucleotide sequence ID" value="NZ_LT960614.1"/>
</dbReference>